<dbReference type="Gene3D" id="1.20.120.1220">
    <property type="match status" value="1"/>
</dbReference>
<evidence type="ECO:0000256" key="7">
    <source>
        <dbReference type="ARBA" id="ARBA00023136"/>
    </source>
</evidence>
<keyword evidence="5 8" id="KW-0812">Transmembrane</keyword>
<dbReference type="GO" id="GO:0006465">
    <property type="term" value="P:signal peptide processing"/>
    <property type="evidence" value="ECO:0007669"/>
    <property type="project" value="TreeGrafter"/>
</dbReference>
<evidence type="ECO:0000256" key="4">
    <source>
        <dbReference type="ARBA" id="ARBA00022519"/>
    </source>
</evidence>
<dbReference type="InterPro" id="IPR014032">
    <property type="entry name" value="Peptidase_A24A_bac"/>
</dbReference>
<dbReference type="PANTHER" id="PTHR30487:SF0">
    <property type="entry name" value="PREPILIN LEADER PEPTIDASE_N-METHYLTRANSFERASE-RELATED"/>
    <property type="match status" value="1"/>
</dbReference>
<keyword evidence="11" id="KW-0808">Transferase</keyword>
<name>A0A3B0RFH4_9ZZZZ</name>
<dbReference type="EC" id="3.4.23.43" evidence="11"/>
<feature type="domain" description="Prepilin peptidase A24 N-terminal" evidence="10">
    <location>
        <begin position="14"/>
        <end position="91"/>
    </location>
</feature>
<accession>A0A3B0RFH4</accession>
<dbReference type="GO" id="GO:0032259">
    <property type="term" value="P:methylation"/>
    <property type="evidence" value="ECO:0007669"/>
    <property type="project" value="UniProtKB-KW"/>
</dbReference>
<evidence type="ECO:0000259" key="9">
    <source>
        <dbReference type="Pfam" id="PF01478"/>
    </source>
</evidence>
<proteinExistence type="inferred from homology"/>
<gene>
    <name evidence="11" type="ORF">MNBD_ALPHA06-1940</name>
</gene>
<dbReference type="GO" id="GO:0008168">
    <property type="term" value="F:methyltransferase activity"/>
    <property type="evidence" value="ECO:0007669"/>
    <property type="project" value="UniProtKB-KW"/>
</dbReference>
<evidence type="ECO:0000256" key="1">
    <source>
        <dbReference type="ARBA" id="ARBA00004429"/>
    </source>
</evidence>
<dbReference type="InterPro" id="IPR010627">
    <property type="entry name" value="Prepilin_pept_A24_N"/>
</dbReference>
<dbReference type="GO" id="GO:0005886">
    <property type="term" value="C:plasma membrane"/>
    <property type="evidence" value="ECO:0007669"/>
    <property type="project" value="UniProtKB-SubCell"/>
</dbReference>
<dbReference type="EMBL" id="UOEE01000137">
    <property type="protein sequence ID" value="VAV92144.1"/>
    <property type="molecule type" value="Genomic_DNA"/>
</dbReference>
<comment type="subcellular location">
    <subcellularLocation>
        <location evidence="1">Cell inner membrane</location>
        <topology evidence="1">Multi-pass membrane protein</topology>
    </subcellularLocation>
</comment>
<feature type="transmembrane region" description="Helical" evidence="8">
    <location>
        <begin position="227"/>
        <end position="244"/>
    </location>
</feature>
<protein>
    <submittedName>
        <fullName evidence="11">Leader peptidase (Prepilin peptidase) / N-methyltransferase</fullName>
        <ecNumber evidence="11">3.4.23.43</ecNumber>
    </submittedName>
</protein>
<dbReference type="GO" id="GO:0004190">
    <property type="term" value="F:aspartic-type endopeptidase activity"/>
    <property type="evidence" value="ECO:0007669"/>
    <property type="project" value="UniProtKB-EC"/>
</dbReference>
<feature type="transmembrane region" description="Helical" evidence="8">
    <location>
        <begin position="183"/>
        <end position="207"/>
    </location>
</feature>
<dbReference type="PRINTS" id="PR00864">
    <property type="entry name" value="PREPILNPTASE"/>
</dbReference>
<sequence>MAFLSLFLPLASPFVGSFITASANCWPNWRQIFKTRSICSSCQQQLQNRDLIPVISYLLLRAKCRHCAEPIGWQHLFAELVAILIALAAIVWFDGWMMLVTALFGWVLLFASLVDYRLKLLPDGATLGLVIAGLLLQYLQVGTAGLWLALLGAIIGFAAFFAVSKLYRILRGREGLGLGDAKLLAAGGAWCGPFALSWIVLLAASLALAGLMIRAAINRQKLTADTALGFGPALATAIFVMWLLSSNGLG</sequence>
<dbReference type="InterPro" id="IPR000045">
    <property type="entry name" value="Prepilin_IV_endopep_pep"/>
</dbReference>
<feature type="transmembrane region" description="Helical" evidence="8">
    <location>
        <begin position="80"/>
        <end position="108"/>
    </location>
</feature>
<feature type="transmembrane region" description="Helical" evidence="8">
    <location>
        <begin position="120"/>
        <end position="139"/>
    </location>
</feature>
<keyword evidence="11" id="KW-0489">Methyltransferase</keyword>
<organism evidence="11">
    <name type="scientific">hydrothermal vent metagenome</name>
    <dbReference type="NCBI Taxonomy" id="652676"/>
    <lineage>
        <taxon>unclassified sequences</taxon>
        <taxon>metagenomes</taxon>
        <taxon>ecological metagenomes</taxon>
    </lineage>
</organism>
<dbReference type="PANTHER" id="PTHR30487">
    <property type="entry name" value="TYPE 4 PREPILIN-LIKE PROTEINS LEADER PEPTIDE-PROCESSING ENZYME"/>
    <property type="match status" value="1"/>
</dbReference>
<reference evidence="11" key="1">
    <citation type="submission" date="2018-06" db="EMBL/GenBank/DDBJ databases">
        <authorList>
            <person name="Zhirakovskaya E."/>
        </authorList>
    </citation>
    <scope>NUCLEOTIDE SEQUENCE</scope>
</reference>
<keyword evidence="6 8" id="KW-1133">Transmembrane helix</keyword>
<evidence type="ECO:0000256" key="8">
    <source>
        <dbReference type="SAM" id="Phobius"/>
    </source>
</evidence>
<dbReference type="Pfam" id="PF06750">
    <property type="entry name" value="A24_N_bact"/>
    <property type="match status" value="1"/>
</dbReference>
<feature type="transmembrane region" description="Helical" evidence="8">
    <location>
        <begin position="145"/>
        <end position="163"/>
    </location>
</feature>
<keyword evidence="4" id="KW-0997">Cell inner membrane</keyword>
<evidence type="ECO:0000259" key="10">
    <source>
        <dbReference type="Pfam" id="PF06750"/>
    </source>
</evidence>
<keyword evidence="11" id="KW-0378">Hydrolase</keyword>
<evidence type="ECO:0000313" key="11">
    <source>
        <dbReference type="EMBL" id="VAV92144.1"/>
    </source>
</evidence>
<evidence type="ECO:0000256" key="2">
    <source>
        <dbReference type="ARBA" id="ARBA00005801"/>
    </source>
</evidence>
<feature type="domain" description="Prepilin type IV endopeptidase peptidase" evidence="9">
    <location>
        <begin position="103"/>
        <end position="208"/>
    </location>
</feature>
<evidence type="ECO:0000256" key="5">
    <source>
        <dbReference type="ARBA" id="ARBA00022692"/>
    </source>
</evidence>
<dbReference type="InterPro" id="IPR050882">
    <property type="entry name" value="Prepilin_peptidase/N-MTase"/>
</dbReference>
<dbReference type="AlphaFoldDB" id="A0A3B0RFH4"/>
<dbReference type="Pfam" id="PF01478">
    <property type="entry name" value="Peptidase_A24"/>
    <property type="match status" value="1"/>
</dbReference>
<evidence type="ECO:0000256" key="6">
    <source>
        <dbReference type="ARBA" id="ARBA00022989"/>
    </source>
</evidence>
<comment type="similarity">
    <text evidence="2">Belongs to the peptidase A24 family.</text>
</comment>
<keyword evidence="7 8" id="KW-0472">Membrane</keyword>
<evidence type="ECO:0000256" key="3">
    <source>
        <dbReference type="ARBA" id="ARBA00022475"/>
    </source>
</evidence>
<keyword evidence="3" id="KW-1003">Cell membrane</keyword>